<geneLocation type="mitochondrion" evidence="22"/>
<keyword evidence="7 18" id="KW-0812">Transmembrane</keyword>
<evidence type="ECO:0000256" key="19">
    <source>
        <dbReference type="SAM" id="Phobius"/>
    </source>
</evidence>
<dbReference type="InterPro" id="IPR008972">
    <property type="entry name" value="Cupredoxin"/>
</dbReference>
<evidence type="ECO:0000256" key="5">
    <source>
        <dbReference type="ARBA" id="ARBA00022448"/>
    </source>
</evidence>
<dbReference type="InterPro" id="IPR036257">
    <property type="entry name" value="Cyt_c_oxidase_su2_TM_sf"/>
</dbReference>
<keyword evidence="8 18" id="KW-0479">Metal-binding</keyword>
<dbReference type="EMBL" id="FJ478175">
    <property type="protein sequence ID" value="ACJ69601.1"/>
    <property type="molecule type" value="Genomic_DNA"/>
</dbReference>
<evidence type="ECO:0000256" key="13">
    <source>
        <dbReference type="ARBA" id="ARBA00022989"/>
    </source>
</evidence>
<feature type="domain" description="Cytochrome oxidase subunit II copper A binding" evidence="20">
    <location>
        <begin position="92"/>
        <end position="224"/>
    </location>
</feature>
<keyword evidence="13 19" id="KW-1133">Transmembrane helix</keyword>
<dbReference type="GO" id="GO:0005507">
    <property type="term" value="F:copper ion binding"/>
    <property type="evidence" value="ECO:0007669"/>
    <property type="project" value="InterPro"/>
</dbReference>
<dbReference type="GO" id="GO:0016491">
    <property type="term" value="F:oxidoreductase activity"/>
    <property type="evidence" value="ECO:0007669"/>
    <property type="project" value="InterPro"/>
</dbReference>
<comment type="subunit">
    <text evidence="3">Component of the cytochrome c oxidase (complex IV, CIV), a multisubunit enzyme composed of a catalytic core of 3 subunits and several supernumerary subunits. The complex exists as a monomer or a dimer and forms supercomplexes (SCs) in the inner mitochondrial membrane with ubiquinol-cytochrome c oxidoreductase (cytochrome b-c1 complex, complex III, CIII).</text>
</comment>
<evidence type="ECO:0000259" key="21">
    <source>
        <dbReference type="PROSITE" id="PS50999"/>
    </source>
</evidence>
<dbReference type="InterPro" id="IPR011759">
    <property type="entry name" value="Cyt_c_oxidase_su2_TM_dom"/>
</dbReference>
<dbReference type="PROSITE" id="PS00078">
    <property type="entry name" value="COX2"/>
    <property type="match status" value="1"/>
</dbReference>
<dbReference type="GO" id="GO:0042773">
    <property type="term" value="P:ATP synthesis coupled electron transport"/>
    <property type="evidence" value="ECO:0007669"/>
    <property type="project" value="TreeGrafter"/>
</dbReference>
<dbReference type="PANTHER" id="PTHR22888:SF9">
    <property type="entry name" value="CYTOCHROME C OXIDASE SUBUNIT 2"/>
    <property type="match status" value="1"/>
</dbReference>
<feature type="transmembrane region" description="Helical" evidence="19">
    <location>
        <begin position="27"/>
        <end position="47"/>
    </location>
</feature>
<keyword evidence="16 18" id="KW-0472">Membrane</keyword>
<evidence type="ECO:0000256" key="16">
    <source>
        <dbReference type="ARBA" id="ARBA00023136"/>
    </source>
</evidence>
<evidence type="ECO:0000256" key="15">
    <source>
        <dbReference type="ARBA" id="ARBA00023128"/>
    </source>
</evidence>
<dbReference type="CDD" id="cd13912">
    <property type="entry name" value="CcO_II_C"/>
    <property type="match status" value="1"/>
</dbReference>
<evidence type="ECO:0000256" key="12">
    <source>
        <dbReference type="ARBA" id="ARBA00022982"/>
    </source>
</evidence>
<keyword evidence="14 18" id="KW-0186">Copper</keyword>
<dbReference type="PROSITE" id="PS50857">
    <property type="entry name" value="COX2_CUA"/>
    <property type="match status" value="1"/>
</dbReference>
<evidence type="ECO:0000256" key="10">
    <source>
        <dbReference type="ARBA" id="ARBA00022842"/>
    </source>
</evidence>
<name>C4NCF7_9HYME</name>
<dbReference type="PRINTS" id="PR01166">
    <property type="entry name" value="CYCOXIDASEII"/>
</dbReference>
<dbReference type="FunFam" id="2.60.40.420:FF:000001">
    <property type="entry name" value="Cytochrome c oxidase subunit 2"/>
    <property type="match status" value="1"/>
</dbReference>
<feature type="domain" description="Cytochrome oxidase subunit II transmembrane region profile" evidence="21">
    <location>
        <begin position="1"/>
        <end position="91"/>
    </location>
</feature>
<proteinExistence type="inferred from homology"/>
<reference evidence="22" key="2">
    <citation type="journal article" date="2009" name="Mol. Phylogenet. Evol.">
        <title>Phylogenetic approaches for the analysis of mitochondrial genome sequence data in the Hymenoptera--a lineage with both rapidly and slowly evolving mitochondrial genomes.</title>
        <authorList>
            <person name="Dowton M."/>
            <person name="Cameron S.L."/>
            <person name="Austin A.D."/>
            <person name="Whiting M.F."/>
        </authorList>
    </citation>
    <scope>NUCLEOTIDE SEQUENCE</scope>
</reference>
<evidence type="ECO:0000256" key="8">
    <source>
        <dbReference type="ARBA" id="ARBA00022723"/>
    </source>
</evidence>
<gene>
    <name evidence="22" type="primary">COII</name>
</gene>
<dbReference type="Gene3D" id="2.60.40.420">
    <property type="entry name" value="Cupredoxins - blue copper proteins"/>
    <property type="match status" value="1"/>
</dbReference>
<sequence>MSSWNMINIQDGSSPIMEQMNNFHDHAMMFIMMIIILIMCMMMLLSINKINNNKFNENQTAELLWTTLPILILIMLVIPSLKVLYLSDEMNLPKLTIKTIGNQWYWNYEYSDFKNIEFSSFMIKNYKKTESFRLLDVDNIVTLPNKTKIRMIINSDDVIHSWTIPSLGVKIDAMPGRLNQTQMSISKSGMFFGQCSEICGMNHSFMPISIESTNMDHFKKFIKKF</sequence>
<dbReference type="SUPFAM" id="SSF81464">
    <property type="entry name" value="Cytochrome c oxidase subunit II-like, transmembrane region"/>
    <property type="match status" value="1"/>
</dbReference>
<evidence type="ECO:0000256" key="18">
    <source>
        <dbReference type="RuleBase" id="RU000457"/>
    </source>
</evidence>
<accession>C4NCF7</accession>
<evidence type="ECO:0000256" key="6">
    <source>
        <dbReference type="ARBA" id="ARBA00022660"/>
    </source>
</evidence>
<dbReference type="Pfam" id="PF02790">
    <property type="entry name" value="COX2_TM"/>
    <property type="match status" value="1"/>
</dbReference>
<evidence type="ECO:0000256" key="14">
    <source>
        <dbReference type="ARBA" id="ARBA00023008"/>
    </source>
</evidence>
<reference evidence="22" key="1">
    <citation type="journal article" date="2009" name="Mol. Biol. Evol.">
        <title>Characterization of 67 mitochondrial tRNA gene rearrangements in the Hymenoptera suggests that mitochondrial tRNA gene position is selectively neutral.</title>
        <authorList>
            <person name="Dowton M."/>
            <person name="Cameron S.L."/>
            <person name="Dowavic J.I."/>
            <person name="Austin A.D."/>
            <person name="Whiting M.F."/>
        </authorList>
    </citation>
    <scope>NUCLEOTIDE SEQUENCE</scope>
</reference>
<evidence type="ECO:0000256" key="2">
    <source>
        <dbReference type="ARBA" id="ARBA00007866"/>
    </source>
</evidence>
<organism evidence="22">
    <name type="scientific">Schlettererius cinctipes</name>
    <dbReference type="NCBI Taxonomy" id="32424"/>
    <lineage>
        <taxon>Eukaryota</taxon>
        <taxon>Metazoa</taxon>
        <taxon>Ecdysozoa</taxon>
        <taxon>Arthropoda</taxon>
        <taxon>Hexapoda</taxon>
        <taxon>Insecta</taxon>
        <taxon>Pterygota</taxon>
        <taxon>Neoptera</taxon>
        <taxon>Endopterygota</taxon>
        <taxon>Hymenoptera</taxon>
        <taxon>Apocrita</taxon>
        <taxon>Stephanoidea</taxon>
        <taxon>Stephanidae</taxon>
        <taxon>Schlettererinae</taxon>
        <taxon>Schlettererius</taxon>
    </lineage>
</organism>
<keyword evidence="15 18" id="KW-0496">Mitochondrion</keyword>
<dbReference type="Pfam" id="PF00116">
    <property type="entry name" value="COX2"/>
    <property type="match status" value="1"/>
</dbReference>
<dbReference type="AlphaFoldDB" id="C4NCF7"/>
<comment type="subcellular location">
    <subcellularLocation>
        <location evidence="1 18">Mitochondrion inner membrane</location>
        <topology evidence="1 18">Multi-pass membrane protein</topology>
    </subcellularLocation>
</comment>
<dbReference type="InterPro" id="IPR014222">
    <property type="entry name" value="Cyt_c_oxidase_su2"/>
</dbReference>
<dbReference type="PROSITE" id="PS50999">
    <property type="entry name" value="COX2_TM"/>
    <property type="match status" value="1"/>
</dbReference>
<keyword evidence="5 18" id="KW-0813">Transport</keyword>
<dbReference type="InterPro" id="IPR034210">
    <property type="entry name" value="CcO_II_C"/>
</dbReference>
<evidence type="ECO:0000256" key="3">
    <source>
        <dbReference type="ARBA" id="ARBA00011164"/>
    </source>
</evidence>
<keyword evidence="11" id="KW-1278">Translocase</keyword>
<evidence type="ECO:0000256" key="1">
    <source>
        <dbReference type="ARBA" id="ARBA00004448"/>
    </source>
</evidence>
<evidence type="ECO:0000256" key="9">
    <source>
        <dbReference type="ARBA" id="ARBA00022792"/>
    </source>
</evidence>
<evidence type="ECO:0000256" key="17">
    <source>
        <dbReference type="ARBA" id="ARBA00049512"/>
    </source>
</evidence>
<comment type="function">
    <text evidence="18">Component of the cytochrome c oxidase, the last enzyme in the mitochondrial electron transport chain which drives oxidative phosphorylation. The respiratory chain contains 3 multisubunit complexes succinate dehydrogenase (complex II, CII), ubiquinol-cytochrome c oxidoreductase (cytochrome b-c1 complex, complex III, CIII) and cytochrome c oxidase (complex IV, CIV), that cooperate to transfer electrons derived from NADH and succinate to molecular oxygen, creating an electrochemical gradient over the inner membrane that drives transmembrane transport and the ATP synthase. Cytochrome c oxidase is the component of the respiratory chain that catalyzes the reduction of oxygen to water. Electrons originating from reduced cytochrome c in the intermembrane space (IMS) are transferred via the dinuclear copper A center (CU(A)) of subunit 2 and heme A of subunit 1 to the active site in subunit 1, a binuclear center (BNC) formed by heme A3 and copper B (CU(B)). The BNC reduces molecular oxygen to 2 water molecules using 4 electrons from cytochrome c in the IMS and 4 protons from the mitochondrial matrix.</text>
</comment>
<feature type="transmembrane region" description="Helical" evidence="19">
    <location>
        <begin position="67"/>
        <end position="85"/>
    </location>
</feature>
<dbReference type="NCBIfam" id="TIGR02866">
    <property type="entry name" value="CoxB"/>
    <property type="match status" value="1"/>
</dbReference>
<dbReference type="InterPro" id="IPR002429">
    <property type="entry name" value="CcO_II-like_C"/>
</dbReference>
<evidence type="ECO:0000313" key="22">
    <source>
        <dbReference type="EMBL" id="ACJ69601.1"/>
    </source>
</evidence>
<keyword evidence="6 18" id="KW-0679">Respiratory chain</keyword>
<evidence type="ECO:0000259" key="20">
    <source>
        <dbReference type="PROSITE" id="PS50857"/>
    </source>
</evidence>
<comment type="catalytic activity">
    <reaction evidence="17">
        <text>4 Fe(II)-[cytochrome c] + O2 + 8 H(+)(in) = 4 Fe(III)-[cytochrome c] + 2 H2O + 4 H(+)(out)</text>
        <dbReference type="Rhea" id="RHEA:11436"/>
        <dbReference type="Rhea" id="RHEA-COMP:10350"/>
        <dbReference type="Rhea" id="RHEA-COMP:14399"/>
        <dbReference type="ChEBI" id="CHEBI:15377"/>
        <dbReference type="ChEBI" id="CHEBI:15378"/>
        <dbReference type="ChEBI" id="CHEBI:15379"/>
        <dbReference type="ChEBI" id="CHEBI:29033"/>
        <dbReference type="ChEBI" id="CHEBI:29034"/>
        <dbReference type="EC" id="7.1.1.9"/>
    </reaction>
    <physiologicalReaction direction="left-to-right" evidence="17">
        <dbReference type="Rhea" id="RHEA:11437"/>
    </physiologicalReaction>
</comment>
<dbReference type="SUPFAM" id="SSF49503">
    <property type="entry name" value="Cupredoxins"/>
    <property type="match status" value="1"/>
</dbReference>
<dbReference type="InterPro" id="IPR001505">
    <property type="entry name" value="Copper_CuA"/>
</dbReference>
<keyword evidence="9 18" id="KW-0999">Mitochondrion inner membrane</keyword>
<dbReference type="Gene3D" id="1.10.287.90">
    <property type="match status" value="1"/>
</dbReference>
<comment type="cofactor">
    <cofactor evidence="18">
        <name>Cu cation</name>
        <dbReference type="ChEBI" id="CHEBI:23378"/>
    </cofactor>
    <text evidence="18">Binds a copper A center.</text>
</comment>
<evidence type="ECO:0000256" key="7">
    <source>
        <dbReference type="ARBA" id="ARBA00022692"/>
    </source>
</evidence>
<dbReference type="InterPro" id="IPR045187">
    <property type="entry name" value="CcO_II"/>
</dbReference>
<dbReference type="PANTHER" id="PTHR22888">
    <property type="entry name" value="CYTOCHROME C OXIDASE, SUBUNIT II"/>
    <property type="match status" value="1"/>
</dbReference>
<dbReference type="GO" id="GO:0004129">
    <property type="term" value="F:cytochrome-c oxidase activity"/>
    <property type="evidence" value="ECO:0007669"/>
    <property type="project" value="UniProtKB-EC"/>
</dbReference>
<evidence type="ECO:0000256" key="4">
    <source>
        <dbReference type="ARBA" id="ARBA00015946"/>
    </source>
</evidence>
<comment type="similarity">
    <text evidence="2 18">Belongs to the cytochrome c oxidase subunit 2 family.</text>
</comment>
<evidence type="ECO:0000256" key="11">
    <source>
        <dbReference type="ARBA" id="ARBA00022967"/>
    </source>
</evidence>
<protein>
    <recommendedName>
        <fullName evidence="4 18">Cytochrome c oxidase subunit 2</fullName>
    </recommendedName>
</protein>
<keyword evidence="12 18" id="KW-0249">Electron transport</keyword>
<keyword evidence="10" id="KW-0460">Magnesium</keyword>
<dbReference type="GO" id="GO:0005743">
    <property type="term" value="C:mitochondrial inner membrane"/>
    <property type="evidence" value="ECO:0007669"/>
    <property type="project" value="UniProtKB-SubCell"/>
</dbReference>